<dbReference type="EMBL" id="NKXS01008695">
    <property type="protein sequence ID" value="PIM98159.1"/>
    <property type="molecule type" value="Genomic_DNA"/>
</dbReference>
<dbReference type="Proteomes" id="UP000231279">
    <property type="component" value="Unassembled WGS sequence"/>
</dbReference>
<evidence type="ECO:0000256" key="5">
    <source>
        <dbReference type="ARBA" id="ARBA00023015"/>
    </source>
</evidence>
<sequence>MLRKAAKVNFVVEVINLYDHFFTCQCTAKVAATCIPYFHGDYWPDLLSNASNDLLLMRNVILFSNSLFSYSFSCAVKSS</sequence>
<evidence type="ECO:0000256" key="7">
    <source>
        <dbReference type="ARBA" id="ARBA00023242"/>
    </source>
</evidence>
<gene>
    <name evidence="10" type="ORF">CDL12_29363</name>
</gene>
<comment type="subcellular location">
    <subcellularLocation>
        <location evidence="1">Nucleus</location>
    </subcellularLocation>
</comment>
<dbReference type="GO" id="GO:0045944">
    <property type="term" value="P:positive regulation of transcription by RNA polymerase II"/>
    <property type="evidence" value="ECO:0007669"/>
    <property type="project" value="TreeGrafter"/>
</dbReference>
<organism evidence="10 11">
    <name type="scientific">Handroanthus impetiginosus</name>
    <dbReference type="NCBI Taxonomy" id="429701"/>
    <lineage>
        <taxon>Eukaryota</taxon>
        <taxon>Viridiplantae</taxon>
        <taxon>Streptophyta</taxon>
        <taxon>Embryophyta</taxon>
        <taxon>Tracheophyta</taxon>
        <taxon>Spermatophyta</taxon>
        <taxon>Magnoliopsida</taxon>
        <taxon>eudicotyledons</taxon>
        <taxon>Gunneridae</taxon>
        <taxon>Pentapetalae</taxon>
        <taxon>asterids</taxon>
        <taxon>lamiids</taxon>
        <taxon>Lamiales</taxon>
        <taxon>Bignoniaceae</taxon>
        <taxon>Crescentiina</taxon>
        <taxon>Tabebuia alliance</taxon>
        <taxon>Handroanthus</taxon>
    </lineage>
</organism>
<dbReference type="EC" id="2.3.1.48" evidence="2"/>
<dbReference type="OrthoDB" id="899at2759"/>
<keyword evidence="6" id="KW-0804">Transcription</keyword>
<comment type="catalytic activity">
    <reaction evidence="8">
        <text>L-lysyl-[protein] + acetyl-CoA = N(6)-acetyl-L-lysyl-[protein] + CoA + H(+)</text>
        <dbReference type="Rhea" id="RHEA:45948"/>
        <dbReference type="Rhea" id="RHEA-COMP:9752"/>
        <dbReference type="Rhea" id="RHEA-COMP:10731"/>
        <dbReference type="ChEBI" id="CHEBI:15378"/>
        <dbReference type="ChEBI" id="CHEBI:29969"/>
        <dbReference type="ChEBI" id="CHEBI:57287"/>
        <dbReference type="ChEBI" id="CHEBI:57288"/>
        <dbReference type="ChEBI" id="CHEBI:61930"/>
        <dbReference type="EC" id="2.3.1.48"/>
    </reaction>
</comment>
<comment type="caution">
    <text evidence="10">The sequence shown here is derived from an EMBL/GenBank/DDBJ whole genome shotgun (WGS) entry which is preliminary data.</text>
</comment>
<evidence type="ECO:0000256" key="1">
    <source>
        <dbReference type="ARBA" id="ARBA00004123"/>
    </source>
</evidence>
<keyword evidence="5" id="KW-0805">Transcription regulation</keyword>
<dbReference type="PANTHER" id="PTHR13808:SF1">
    <property type="entry name" value="HISTONE ACETYLTRANSFERASE"/>
    <property type="match status" value="1"/>
</dbReference>
<dbReference type="STRING" id="429701.A0A2G9FZT2"/>
<keyword evidence="10" id="KW-0012">Acyltransferase</keyword>
<dbReference type="GO" id="GO:0003713">
    <property type="term" value="F:transcription coactivator activity"/>
    <property type="evidence" value="ECO:0007669"/>
    <property type="project" value="TreeGrafter"/>
</dbReference>
<proteinExistence type="predicted"/>
<protein>
    <recommendedName>
        <fullName evidence="2">histone acetyltransferase</fullName>
        <ecNumber evidence="2">2.3.1.48</ecNumber>
    </recommendedName>
</protein>
<dbReference type="PANTHER" id="PTHR13808">
    <property type="entry name" value="CBP/P300-RELATED"/>
    <property type="match status" value="1"/>
</dbReference>
<dbReference type="GO" id="GO:0031490">
    <property type="term" value="F:chromatin DNA binding"/>
    <property type="evidence" value="ECO:0007669"/>
    <property type="project" value="TreeGrafter"/>
</dbReference>
<accession>A0A2G9FZT2</accession>
<evidence type="ECO:0000313" key="10">
    <source>
        <dbReference type="EMBL" id="PIM98159.1"/>
    </source>
</evidence>
<dbReference type="PROSITE" id="PS51727">
    <property type="entry name" value="CBP_P300_HAT"/>
    <property type="match status" value="1"/>
</dbReference>
<name>A0A2G9FZT2_9LAMI</name>
<reference evidence="11" key="1">
    <citation type="journal article" date="2018" name="Gigascience">
        <title>Genome assembly of the Pink Ipe (Handroanthus impetiginosus, Bignoniaceae), a highly valued, ecologically keystone Neotropical timber forest tree.</title>
        <authorList>
            <person name="Silva-Junior O.B."/>
            <person name="Grattapaglia D."/>
            <person name="Novaes E."/>
            <person name="Collevatti R.G."/>
        </authorList>
    </citation>
    <scope>NUCLEOTIDE SEQUENCE [LARGE SCALE GENOMIC DNA]</scope>
    <source>
        <strain evidence="11">cv. UFG-1</strain>
    </source>
</reference>
<dbReference type="InterPro" id="IPR031162">
    <property type="entry name" value="CBP_P300_HAT"/>
</dbReference>
<evidence type="ECO:0000256" key="3">
    <source>
        <dbReference type="ARBA" id="ARBA00022679"/>
    </source>
</evidence>
<evidence type="ECO:0000259" key="9">
    <source>
        <dbReference type="PROSITE" id="PS51727"/>
    </source>
</evidence>
<evidence type="ECO:0000256" key="2">
    <source>
        <dbReference type="ARBA" id="ARBA00013184"/>
    </source>
</evidence>
<dbReference type="GO" id="GO:0000123">
    <property type="term" value="C:histone acetyltransferase complex"/>
    <property type="evidence" value="ECO:0007669"/>
    <property type="project" value="TreeGrafter"/>
</dbReference>
<keyword evidence="11" id="KW-1185">Reference proteome</keyword>
<keyword evidence="4" id="KW-0156">Chromatin regulator</keyword>
<evidence type="ECO:0000256" key="8">
    <source>
        <dbReference type="ARBA" id="ARBA00048017"/>
    </source>
</evidence>
<dbReference type="GO" id="GO:0005667">
    <property type="term" value="C:transcription regulator complex"/>
    <property type="evidence" value="ECO:0007669"/>
    <property type="project" value="TreeGrafter"/>
</dbReference>
<keyword evidence="7" id="KW-0539">Nucleus</keyword>
<evidence type="ECO:0000256" key="6">
    <source>
        <dbReference type="ARBA" id="ARBA00023163"/>
    </source>
</evidence>
<dbReference type="GO" id="GO:0005634">
    <property type="term" value="C:nucleus"/>
    <property type="evidence" value="ECO:0007669"/>
    <property type="project" value="UniProtKB-SubCell"/>
</dbReference>
<feature type="domain" description="CBP/p300-type HAT" evidence="9">
    <location>
        <begin position="1"/>
        <end position="79"/>
    </location>
</feature>
<keyword evidence="3 10" id="KW-0808">Transferase</keyword>
<evidence type="ECO:0000313" key="11">
    <source>
        <dbReference type="Proteomes" id="UP000231279"/>
    </source>
</evidence>
<dbReference type="InterPro" id="IPR013178">
    <property type="entry name" value="Histone_AcTrfase_Rtt109/CBP"/>
</dbReference>
<dbReference type="GO" id="GO:0004402">
    <property type="term" value="F:histone acetyltransferase activity"/>
    <property type="evidence" value="ECO:0007669"/>
    <property type="project" value="InterPro"/>
</dbReference>
<evidence type="ECO:0000256" key="4">
    <source>
        <dbReference type="ARBA" id="ARBA00022853"/>
    </source>
</evidence>
<dbReference type="AlphaFoldDB" id="A0A2G9FZT2"/>